<dbReference type="GeneID" id="16996173"/>
<proteinExistence type="predicted"/>
<evidence type="ECO:0000256" key="1">
    <source>
        <dbReference type="SAM" id="MobiDB-lite"/>
    </source>
</evidence>
<dbReference type="RefSeq" id="XP_005537899.1">
    <property type="nucleotide sequence ID" value="XM_005537842.1"/>
</dbReference>
<dbReference type="KEGG" id="cme:CYME_CMP252C"/>
<dbReference type="AlphaFoldDB" id="M1VK86"/>
<gene>
    <name evidence="2" type="ORF">CYME_CMP252C</name>
</gene>
<reference evidence="2 3" key="2">
    <citation type="journal article" date="2007" name="BMC Biol.">
        <title>A 100%-complete sequence reveals unusually simple genomic features in the hot-spring red alga Cyanidioschyzon merolae.</title>
        <authorList>
            <person name="Nozaki H."/>
            <person name="Takano H."/>
            <person name="Misumi O."/>
            <person name="Terasawa K."/>
            <person name="Matsuzaki M."/>
            <person name="Maruyama S."/>
            <person name="Nishida K."/>
            <person name="Yagisawa F."/>
            <person name="Yoshida Y."/>
            <person name="Fujiwara T."/>
            <person name="Takio S."/>
            <person name="Tamura K."/>
            <person name="Chung S.J."/>
            <person name="Nakamura S."/>
            <person name="Kuroiwa H."/>
            <person name="Tanaka K."/>
            <person name="Sato N."/>
            <person name="Kuroiwa T."/>
        </authorList>
    </citation>
    <scope>NUCLEOTIDE SEQUENCE [LARGE SCALE GENOMIC DNA]</scope>
    <source>
        <strain evidence="2 3">10D</strain>
    </source>
</reference>
<feature type="compositionally biased region" description="Polar residues" evidence="1">
    <location>
        <begin position="329"/>
        <end position="346"/>
    </location>
</feature>
<protein>
    <submittedName>
        <fullName evidence="2">Uncharacterized protein</fullName>
    </submittedName>
</protein>
<keyword evidence="3" id="KW-1185">Reference proteome</keyword>
<dbReference type="Proteomes" id="UP000007014">
    <property type="component" value="Chromosome 16"/>
</dbReference>
<dbReference type="Gramene" id="CMP252CT">
    <property type="protein sequence ID" value="CMP252CT"/>
    <property type="gene ID" value="CMP252C"/>
</dbReference>
<organism evidence="2 3">
    <name type="scientific">Cyanidioschyzon merolae (strain NIES-3377 / 10D)</name>
    <name type="common">Unicellular red alga</name>
    <dbReference type="NCBI Taxonomy" id="280699"/>
    <lineage>
        <taxon>Eukaryota</taxon>
        <taxon>Rhodophyta</taxon>
        <taxon>Bangiophyceae</taxon>
        <taxon>Cyanidiales</taxon>
        <taxon>Cyanidiaceae</taxon>
        <taxon>Cyanidioschyzon</taxon>
    </lineage>
</organism>
<evidence type="ECO:0000313" key="3">
    <source>
        <dbReference type="Proteomes" id="UP000007014"/>
    </source>
</evidence>
<name>M1VK86_CYAM1</name>
<evidence type="ECO:0000313" key="2">
    <source>
        <dbReference type="EMBL" id="BAM81863.1"/>
    </source>
</evidence>
<reference evidence="2 3" key="1">
    <citation type="journal article" date="2004" name="Nature">
        <title>Genome sequence of the ultrasmall unicellular red alga Cyanidioschyzon merolae 10D.</title>
        <authorList>
            <person name="Matsuzaki M."/>
            <person name="Misumi O."/>
            <person name="Shin-i T."/>
            <person name="Maruyama S."/>
            <person name="Takahara M."/>
            <person name="Miyagishima S."/>
            <person name="Mori T."/>
            <person name="Nishida K."/>
            <person name="Yagisawa F."/>
            <person name="Nishida K."/>
            <person name="Yoshida Y."/>
            <person name="Nishimura Y."/>
            <person name="Nakao S."/>
            <person name="Kobayashi T."/>
            <person name="Momoyama Y."/>
            <person name="Higashiyama T."/>
            <person name="Minoda A."/>
            <person name="Sano M."/>
            <person name="Nomoto H."/>
            <person name="Oishi K."/>
            <person name="Hayashi H."/>
            <person name="Ohta F."/>
            <person name="Nishizaka S."/>
            <person name="Haga S."/>
            <person name="Miura S."/>
            <person name="Morishita T."/>
            <person name="Kabeya Y."/>
            <person name="Terasawa K."/>
            <person name="Suzuki Y."/>
            <person name="Ishii Y."/>
            <person name="Asakawa S."/>
            <person name="Takano H."/>
            <person name="Ohta N."/>
            <person name="Kuroiwa H."/>
            <person name="Tanaka K."/>
            <person name="Shimizu N."/>
            <person name="Sugano S."/>
            <person name="Sato N."/>
            <person name="Nozaki H."/>
            <person name="Ogasawara N."/>
            <person name="Kohara Y."/>
            <person name="Kuroiwa T."/>
        </authorList>
    </citation>
    <scope>NUCLEOTIDE SEQUENCE [LARGE SCALE GENOMIC DNA]</scope>
    <source>
        <strain evidence="2 3">10D</strain>
    </source>
</reference>
<dbReference type="HOGENOM" id="CLU_589710_0_0_1"/>
<dbReference type="EMBL" id="AP006498">
    <property type="protein sequence ID" value="BAM81863.1"/>
    <property type="molecule type" value="Genomic_DNA"/>
</dbReference>
<sequence>MSLPRPWESTCALSGNGVSAYQNATWSLQHITLTLAAPSNNLITTQFDDGGEGGIPAGHSLAFTTALQGWRRGCGRARGAHSLETLFPECYRPQGRRVWHLYRPLKRMQSAVAYSALTMLADLSGVSVLQRRARCTEAAQGFVSSTCASGLQYSSGLNGAAEHSSTASHRGDEAPREIMSRFVSTVLKLKHHKTSHALLPIGNNGVTSASLTIVQPGNFASNPFRTSARSLVVINRRKTTPSATGETASPLVASVRTSGTSSADALHSGGGVSTPISSAYHFRNVRSMAARRRWADPFYRHRVLEARRRTLSRKRRVAAALARAEANHDSSPTEASAQLGTNQTGSAHGKLVKQATSKCRRAGPVESITLVDENRARQLIAYAQSNAKRSEKHRQMRADRIHWMNQRLAAGEKQRMRLFDPEFREALQRRRREMALLRHARQGSHGDDRERCVEHESTCPGDAC</sequence>
<feature type="region of interest" description="Disordered" evidence="1">
    <location>
        <begin position="439"/>
        <end position="464"/>
    </location>
</feature>
<feature type="region of interest" description="Disordered" evidence="1">
    <location>
        <begin position="323"/>
        <end position="358"/>
    </location>
</feature>
<feature type="compositionally biased region" description="Basic and acidic residues" evidence="1">
    <location>
        <begin position="444"/>
        <end position="457"/>
    </location>
</feature>
<accession>M1VK86</accession>